<keyword evidence="1 4" id="KW-0808">Transferase</keyword>
<dbReference type="InterPro" id="IPR054790">
    <property type="entry name" value="MurU"/>
</dbReference>
<organism evidence="4 5">
    <name type="scientific">Dichelobacter nodosus (strain VCS1703A)</name>
    <dbReference type="NCBI Taxonomy" id="246195"/>
    <lineage>
        <taxon>Bacteria</taxon>
        <taxon>Pseudomonadati</taxon>
        <taxon>Pseudomonadota</taxon>
        <taxon>Gammaproteobacteria</taxon>
        <taxon>Cardiobacteriales</taxon>
        <taxon>Cardiobacteriaceae</taxon>
        <taxon>Dichelobacter</taxon>
    </lineage>
</organism>
<protein>
    <submittedName>
        <fullName evidence="4">Nucleotidyl transferase family protein</fullName>
    </submittedName>
</protein>
<dbReference type="InterPro" id="IPR050065">
    <property type="entry name" value="GlmU-like"/>
</dbReference>
<dbReference type="eggNOG" id="COG1208">
    <property type="taxonomic scope" value="Bacteria"/>
</dbReference>
<dbReference type="Pfam" id="PF00483">
    <property type="entry name" value="NTP_transferase"/>
    <property type="match status" value="1"/>
</dbReference>
<dbReference type="PANTHER" id="PTHR43584">
    <property type="entry name" value="NUCLEOTIDYL TRANSFERASE"/>
    <property type="match status" value="1"/>
</dbReference>
<evidence type="ECO:0000259" key="3">
    <source>
        <dbReference type="Pfam" id="PF00483"/>
    </source>
</evidence>
<evidence type="ECO:0000256" key="1">
    <source>
        <dbReference type="ARBA" id="ARBA00022679"/>
    </source>
</evidence>
<name>A5EVN0_DICNV</name>
<evidence type="ECO:0000313" key="5">
    <source>
        <dbReference type="Proteomes" id="UP000000248"/>
    </source>
</evidence>
<dbReference type="OrthoDB" id="9788272at2"/>
<keyword evidence="2" id="KW-0548">Nucleotidyltransferase</keyword>
<reference evidence="4 5" key="1">
    <citation type="journal article" date="2007" name="Nat. Biotechnol.">
        <title>Genome sequence and identification of candidate vaccine antigens from the animal pathogen Dichelobacter nodosus.</title>
        <authorList>
            <person name="Myers G.S."/>
            <person name="Parker D."/>
            <person name="Al-Hasani K."/>
            <person name="Kennan R.M."/>
            <person name="Seemann T."/>
            <person name="Ren Q."/>
            <person name="Badger J.H."/>
            <person name="Selengut J.D."/>
            <person name="Deboy R.T."/>
            <person name="Tettelin H."/>
            <person name="Boyce J.D."/>
            <person name="McCarl V.P."/>
            <person name="Han X."/>
            <person name="Nelson W.C."/>
            <person name="Madupu R."/>
            <person name="Mohamoud Y."/>
            <person name="Holley T."/>
            <person name="Fedorova N."/>
            <person name="Khouri H."/>
            <person name="Bottomley S.P."/>
            <person name="Whittington R.J."/>
            <person name="Adler B."/>
            <person name="Songer J.G."/>
            <person name="Rood J.I."/>
            <person name="Paulsen I.T."/>
        </authorList>
    </citation>
    <scope>NUCLEOTIDE SEQUENCE [LARGE SCALE GENOMIC DNA]</scope>
    <source>
        <strain evidence="4 5">VCS1703A</strain>
    </source>
</reference>
<dbReference type="AlphaFoldDB" id="A5EVN0"/>
<dbReference type="RefSeq" id="WP_012030848.1">
    <property type="nucleotide sequence ID" value="NC_009446.1"/>
</dbReference>
<feature type="domain" description="Nucleotidyl transferase" evidence="3">
    <location>
        <begin position="2"/>
        <end position="127"/>
    </location>
</feature>
<evidence type="ECO:0000313" key="4">
    <source>
        <dbReference type="EMBL" id="ABQ13994.1"/>
    </source>
</evidence>
<dbReference type="Gene3D" id="3.90.550.10">
    <property type="entry name" value="Spore Coat Polysaccharide Biosynthesis Protein SpsA, Chain A"/>
    <property type="match status" value="1"/>
</dbReference>
<dbReference type="Proteomes" id="UP000000248">
    <property type="component" value="Chromosome"/>
</dbReference>
<dbReference type="EMBL" id="CP000513">
    <property type="protein sequence ID" value="ABQ13994.1"/>
    <property type="molecule type" value="Genomic_DNA"/>
</dbReference>
<dbReference type="NCBIfam" id="NF045761">
    <property type="entry name" value="NAMPUrTaseMurU"/>
    <property type="match status" value="1"/>
</dbReference>
<dbReference type="HOGENOM" id="CLU_029499_2_1_6"/>
<dbReference type="InterPro" id="IPR029044">
    <property type="entry name" value="Nucleotide-diphossugar_trans"/>
</dbReference>
<keyword evidence="5" id="KW-1185">Reference proteome</keyword>
<dbReference type="CDD" id="cd06422">
    <property type="entry name" value="NTP_transferase_like_1"/>
    <property type="match status" value="1"/>
</dbReference>
<evidence type="ECO:0000256" key="2">
    <source>
        <dbReference type="ARBA" id="ARBA00022695"/>
    </source>
</evidence>
<dbReference type="GO" id="GO:0016779">
    <property type="term" value="F:nucleotidyltransferase activity"/>
    <property type="evidence" value="ECO:0007669"/>
    <property type="project" value="UniProtKB-KW"/>
</dbReference>
<dbReference type="SUPFAM" id="SSF53448">
    <property type="entry name" value="Nucleotide-diphospho-sugar transferases"/>
    <property type="match status" value="1"/>
</dbReference>
<dbReference type="STRING" id="246195.DNO_0513"/>
<accession>A5EVN0</accession>
<sequence length="225" mass="24372">MKAMILAAGRGSRMGALTRDLPKPLLTVGGQPLIVWQLRRLAKAGIKEVVINVAYLGEKIIAALGDGQRYGMHIVYSEEGARGLETAGGIINALPLLGEEPFLVVNADVWCALDYQVLIAHYPNTLAHLVLVETPEWKETGDFDLNEGRVSLGARYTFAGISIMQAALFSGLSAQFLPLAPLLRQTIAKTTISGVYFAGDWLDVGTPERLAAAQKRFDDHVVMLT</sequence>
<proteinExistence type="predicted"/>
<dbReference type="KEGG" id="dno:DNO_0513"/>
<gene>
    <name evidence="4" type="ordered locus">DNO_0513</name>
</gene>
<dbReference type="InterPro" id="IPR005835">
    <property type="entry name" value="NTP_transferase_dom"/>
</dbReference>
<dbReference type="PANTHER" id="PTHR43584:SF8">
    <property type="entry name" value="N-ACETYLMURAMATE ALPHA-1-PHOSPHATE URIDYLYLTRANSFERASE"/>
    <property type="match status" value="1"/>
</dbReference>